<dbReference type="Gene3D" id="3.40.1620.10">
    <property type="entry name" value="YefM-like domain"/>
    <property type="match status" value="1"/>
</dbReference>
<protein>
    <recommendedName>
        <fullName evidence="2">Antitoxin</fullName>
    </recommendedName>
</protein>
<accession>A0A1J5HFW0</accession>
<sequence length="92" mass="10484">MNTISTIIPANEARSNFYQLLEEVDTKLQQFIITLRGKAKAVIMSAEEFAGWQETLEILSDKNLIKSIKTGVVEMQQKKGVSEEKVNKLLKW</sequence>
<dbReference type="NCBIfam" id="TIGR01552">
    <property type="entry name" value="phd_fam"/>
    <property type="match status" value="1"/>
</dbReference>
<dbReference type="EMBL" id="MNZM01000067">
    <property type="protein sequence ID" value="OIP84049.1"/>
    <property type="molecule type" value="Genomic_DNA"/>
</dbReference>
<proteinExistence type="inferred from homology"/>
<gene>
    <name evidence="3" type="ORF">AUK04_02790</name>
</gene>
<dbReference type="PANTHER" id="PTHR33713:SF6">
    <property type="entry name" value="ANTITOXIN YEFM"/>
    <property type="match status" value="1"/>
</dbReference>
<evidence type="ECO:0000256" key="1">
    <source>
        <dbReference type="ARBA" id="ARBA00009981"/>
    </source>
</evidence>
<comment type="function">
    <text evidence="2">Antitoxin component of a type II toxin-antitoxin (TA) system.</text>
</comment>
<dbReference type="Pfam" id="PF02604">
    <property type="entry name" value="PhdYeFM_antitox"/>
    <property type="match status" value="1"/>
</dbReference>
<dbReference type="AlphaFoldDB" id="A0A1J5HFW0"/>
<dbReference type="Proteomes" id="UP000183758">
    <property type="component" value="Unassembled WGS sequence"/>
</dbReference>
<dbReference type="InterPro" id="IPR051405">
    <property type="entry name" value="phD/YefM_antitoxin"/>
</dbReference>
<dbReference type="InterPro" id="IPR006442">
    <property type="entry name" value="Antitoxin_Phd/YefM"/>
</dbReference>
<comment type="caution">
    <text evidence="3">The sequence shown here is derived from an EMBL/GenBank/DDBJ whole genome shotgun (WGS) entry which is preliminary data.</text>
</comment>
<dbReference type="PANTHER" id="PTHR33713">
    <property type="entry name" value="ANTITOXIN YAFN-RELATED"/>
    <property type="match status" value="1"/>
</dbReference>
<dbReference type="InterPro" id="IPR036165">
    <property type="entry name" value="YefM-like_sf"/>
</dbReference>
<organism evidence="3 4">
    <name type="scientific">Candidatus Roizmanbacteria bacterium CG2_30_33_16</name>
    <dbReference type="NCBI Taxonomy" id="1805340"/>
    <lineage>
        <taxon>Bacteria</taxon>
        <taxon>Candidatus Roizmaniibacteriota</taxon>
    </lineage>
</organism>
<name>A0A1J5HFW0_9BACT</name>
<reference evidence="3 4" key="1">
    <citation type="journal article" date="2016" name="Environ. Microbiol.">
        <title>Genomic resolution of a cold subsurface aquifer community provides metabolic insights for novel microbes adapted to high CO concentrations.</title>
        <authorList>
            <person name="Probst A.J."/>
            <person name="Castelle C.J."/>
            <person name="Singh A."/>
            <person name="Brown C.T."/>
            <person name="Anantharaman K."/>
            <person name="Sharon I."/>
            <person name="Hug L.A."/>
            <person name="Burstein D."/>
            <person name="Emerson J.B."/>
            <person name="Thomas B.C."/>
            <person name="Banfield J.F."/>
        </authorList>
    </citation>
    <scope>NUCLEOTIDE SEQUENCE [LARGE SCALE GENOMIC DNA]</scope>
    <source>
        <strain evidence="3">CG2_30_33_16</strain>
    </source>
</reference>
<comment type="similarity">
    <text evidence="1 2">Belongs to the phD/YefM antitoxin family.</text>
</comment>
<dbReference type="SUPFAM" id="SSF143120">
    <property type="entry name" value="YefM-like"/>
    <property type="match status" value="1"/>
</dbReference>
<evidence type="ECO:0000256" key="2">
    <source>
        <dbReference type="RuleBase" id="RU362080"/>
    </source>
</evidence>
<evidence type="ECO:0000313" key="4">
    <source>
        <dbReference type="Proteomes" id="UP000183758"/>
    </source>
</evidence>
<evidence type="ECO:0000313" key="3">
    <source>
        <dbReference type="EMBL" id="OIP84049.1"/>
    </source>
</evidence>